<accession>A0A8C4QHZ3</accession>
<keyword evidence="12" id="KW-0539">Nucleus</keyword>
<dbReference type="OMA" id="ACHPEYK"/>
<comment type="function">
    <text evidence="15">Acts as a positive regulator of hedgehog signaling and regulates ciliary function.</text>
</comment>
<dbReference type="InterPro" id="IPR000217">
    <property type="entry name" value="Tubulin"/>
</dbReference>
<dbReference type="GO" id="GO:0005200">
    <property type="term" value="F:structural constituent of cytoskeleton"/>
    <property type="evidence" value="ECO:0007669"/>
    <property type="project" value="InterPro"/>
</dbReference>
<dbReference type="InterPro" id="IPR002967">
    <property type="entry name" value="Delta_tubulin"/>
</dbReference>
<comment type="subcellular location">
    <subcellularLocation>
        <location evidence="3">Cell projection</location>
        <location evidence="3">Cilium</location>
    </subcellularLocation>
    <subcellularLocation>
        <location evidence="1">Cytoplasm</location>
        <location evidence="1">Cytoskeleton</location>
        <location evidence="1">Microtubule organizing center</location>
        <location evidence="1">Centrosome</location>
        <location evidence="1">Centriole</location>
    </subcellularLocation>
    <subcellularLocation>
        <location evidence="2">Nucleus</location>
    </subcellularLocation>
</comment>
<evidence type="ECO:0000256" key="11">
    <source>
        <dbReference type="ARBA" id="ARBA00023212"/>
    </source>
</evidence>
<dbReference type="AlphaFoldDB" id="A0A8C4QHZ3"/>
<evidence type="ECO:0000256" key="8">
    <source>
        <dbReference type="ARBA" id="ARBA00022741"/>
    </source>
</evidence>
<dbReference type="PRINTS" id="PR01224">
    <property type="entry name" value="DELTATUBULIN"/>
</dbReference>
<dbReference type="SMART" id="SM00864">
    <property type="entry name" value="Tubulin"/>
    <property type="match status" value="1"/>
</dbReference>
<evidence type="ECO:0000256" key="5">
    <source>
        <dbReference type="ARBA" id="ARBA00014184"/>
    </source>
</evidence>
<comment type="similarity">
    <text evidence="4 16">Belongs to the tubulin family.</text>
</comment>
<dbReference type="SUPFAM" id="SSF52490">
    <property type="entry name" value="Tubulin nucleotide-binding domain-like"/>
    <property type="match status" value="1"/>
</dbReference>
<evidence type="ECO:0000256" key="1">
    <source>
        <dbReference type="ARBA" id="ARBA00004114"/>
    </source>
</evidence>
<dbReference type="Ensembl" id="ENSEBUT00000015597.1">
    <property type="protein sequence ID" value="ENSEBUP00000015021.1"/>
    <property type="gene ID" value="ENSEBUG00000009456.1"/>
</dbReference>
<evidence type="ECO:0000256" key="12">
    <source>
        <dbReference type="ARBA" id="ARBA00023242"/>
    </source>
</evidence>
<evidence type="ECO:0000256" key="13">
    <source>
        <dbReference type="ARBA" id="ARBA00023273"/>
    </source>
</evidence>
<keyword evidence="6" id="KW-0963">Cytoplasm</keyword>
<dbReference type="Pfam" id="PF00091">
    <property type="entry name" value="Tubulin"/>
    <property type="match status" value="1"/>
</dbReference>
<keyword evidence="8 16" id="KW-0547">Nucleotide-binding</keyword>
<dbReference type="PROSITE" id="PS00227">
    <property type="entry name" value="TUBULIN"/>
    <property type="match status" value="1"/>
</dbReference>
<evidence type="ECO:0000256" key="15">
    <source>
        <dbReference type="ARBA" id="ARBA00046149"/>
    </source>
</evidence>
<dbReference type="InterPro" id="IPR036525">
    <property type="entry name" value="Tubulin/FtsZ_GTPase_sf"/>
</dbReference>
<dbReference type="SUPFAM" id="SSF55307">
    <property type="entry name" value="Tubulin C-terminal domain-like"/>
    <property type="match status" value="1"/>
</dbReference>
<keyword evidence="7 16" id="KW-0493">Microtubule</keyword>
<dbReference type="InterPro" id="IPR003008">
    <property type="entry name" value="Tubulin_FtsZ_GTPase"/>
</dbReference>
<dbReference type="PRINTS" id="PR01161">
    <property type="entry name" value="TUBULIN"/>
</dbReference>
<dbReference type="GO" id="GO:0005874">
    <property type="term" value="C:microtubule"/>
    <property type="evidence" value="ECO:0007669"/>
    <property type="project" value="UniProtKB-KW"/>
</dbReference>
<evidence type="ECO:0000313" key="19">
    <source>
        <dbReference type="Proteomes" id="UP000694388"/>
    </source>
</evidence>
<dbReference type="GO" id="GO:0005634">
    <property type="term" value="C:nucleus"/>
    <property type="evidence" value="ECO:0007669"/>
    <property type="project" value="UniProtKB-SubCell"/>
</dbReference>
<evidence type="ECO:0000256" key="16">
    <source>
        <dbReference type="RuleBase" id="RU000352"/>
    </source>
</evidence>
<dbReference type="CDD" id="cd02189">
    <property type="entry name" value="delta_zeta_tubulin-like"/>
    <property type="match status" value="1"/>
</dbReference>
<evidence type="ECO:0000256" key="3">
    <source>
        <dbReference type="ARBA" id="ARBA00004138"/>
    </source>
</evidence>
<evidence type="ECO:0000256" key="7">
    <source>
        <dbReference type="ARBA" id="ARBA00022701"/>
    </source>
</evidence>
<dbReference type="InterPro" id="IPR008280">
    <property type="entry name" value="Tub_FtsZ_C"/>
</dbReference>
<dbReference type="GO" id="GO:0005814">
    <property type="term" value="C:centriole"/>
    <property type="evidence" value="ECO:0007669"/>
    <property type="project" value="UniProtKB-SubCell"/>
</dbReference>
<protein>
    <recommendedName>
        <fullName evidence="5">Tubulin delta chain</fullName>
    </recommendedName>
    <alternativeName>
        <fullName evidence="14">Delta-tubulin</fullName>
    </alternativeName>
</protein>
<dbReference type="Gene3D" id="3.40.50.1440">
    <property type="entry name" value="Tubulin/FtsZ, GTPase domain"/>
    <property type="match status" value="1"/>
</dbReference>
<keyword evidence="13" id="KW-0966">Cell projection</keyword>
<proteinExistence type="inferred from homology"/>
<evidence type="ECO:0000256" key="14">
    <source>
        <dbReference type="ARBA" id="ARBA00030594"/>
    </source>
</evidence>
<keyword evidence="11" id="KW-0206">Cytoskeleton</keyword>
<reference evidence="18" key="2">
    <citation type="submission" date="2025-09" db="UniProtKB">
        <authorList>
            <consortium name="Ensembl"/>
        </authorList>
    </citation>
    <scope>IDENTIFICATION</scope>
</reference>
<dbReference type="GO" id="GO:0005929">
    <property type="term" value="C:cilium"/>
    <property type="evidence" value="ECO:0007669"/>
    <property type="project" value="UniProtKB-SubCell"/>
</dbReference>
<feature type="domain" description="Tubulin/FtsZ GTPase" evidence="17">
    <location>
        <begin position="90"/>
        <end position="288"/>
    </location>
</feature>
<dbReference type="GeneTree" id="ENSGT00940000157069"/>
<keyword evidence="9" id="KW-0970">Cilium biogenesis/degradation</keyword>
<evidence type="ECO:0000313" key="18">
    <source>
        <dbReference type="Ensembl" id="ENSEBUP00000015021.1"/>
    </source>
</evidence>
<dbReference type="GO" id="GO:0030030">
    <property type="term" value="P:cell projection organization"/>
    <property type="evidence" value="ECO:0007669"/>
    <property type="project" value="UniProtKB-KW"/>
</dbReference>
<organism evidence="18 19">
    <name type="scientific">Eptatretus burgeri</name>
    <name type="common">Inshore hagfish</name>
    <dbReference type="NCBI Taxonomy" id="7764"/>
    <lineage>
        <taxon>Eukaryota</taxon>
        <taxon>Metazoa</taxon>
        <taxon>Chordata</taxon>
        <taxon>Craniata</taxon>
        <taxon>Vertebrata</taxon>
        <taxon>Cyclostomata</taxon>
        <taxon>Myxini</taxon>
        <taxon>Myxiniformes</taxon>
        <taxon>Myxinidae</taxon>
        <taxon>Eptatretinae</taxon>
        <taxon>Eptatretus</taxon>
    </lineage>
</organism>
<name>A0A8C4QHZ3_EPTBU</name>
<keyword evidence="19" id="KW-1185">Reference proteome</keyword>
<evidence type="ECO:0000259" key="17">
    <source>
        <dbReference type="SMART" id="SM00864"/>
    </source>
</evidence>
<dbReference type="PANTHER" id="PTHR11588">
    <property type="entry name" value="TUBULIN"/>
    <property type="match status" value="1"/>
</dbReference>
<evidence type="ECO:0000256" key="9">
    <source>
        <dbReference type="ARBA" id="ARBA00022794"/>
    </source>
</evidence>
<evidence type="ECO:0000256" key="2">
    <source>
        <dbReference type="ARBA" id="ARBA00004123"/>
    </source>
</evidence>
<dbReference type="InterPro" id="IPR017975">
    <property type="entry name" value="Tubulin_CS"/>
</dbReference>
<sequence>MFLWIRHCVAEKRGTRNEERGTRNEVDPRSLRTRVEIFRLNRAGMSVVTLQVGQCGSQVGSELLTQLWKDACGSVLGLGSKDREYRETSLERFFSVSSRGESVARAVLVDMEPKAVRASVASARRAGWSYHSHSVFHQQRGSGNNWAYGYGVAGTRWGKDVMAIVRMQVEQCDRLAGFLPILSLAGGTGSGLGSRLTQLLRDEYPKAFIVNHVTWPFNSGEVIVQSYNAMLSLAALHDAADAVLFHENDGLHDACRQHLGLARPALRDLNRLIAQHLATVMQPARPPTLPFYSCDPLGDLAGSLVPSPEFRLVSVQAVPELAEDIRDFTCYLWTSLLRDLTTGSRRCNSMKSPSHPSCVSRLLILRGKDTDSAEYAKLAAPSSFPAWVPPERGLTVWTCSRPLGGHEKSVALLTNELPASLDDSLRRAWDMFGARAYIHQYIEHGVTEDDFLSSFSVLEQVLSSYRHLATSLICDWIS</sequence>
<reference evidence="18" key="1">
    <citation type="submission" date="2025-08" db="UniProtKB">
        <authorList>
            <consortium name="Ensembl"/>
        </authorList>
    </citation>
    <scope>IDENTIFICATION</scope>
</reference>
<dbReference type="GO" id="GO:0005525">
    <property type="term" value="F:GTP binding"/>
    <property type="evidence" value="ECO:0007669"/>
    <property type="project" value="UniProtKB-UniRule"/>
</dbReference>
<dbReference type="GO" id="GO:0007017">
    <property type="term" value="P:microtubule-based process"/>
    <property type="evidence" value="ECO:0007669"/>
    <property type="project" value="InterPro"/>
</dbReference>
<evidence type="ECO:0000256" key="4">
    <source>
        <dbReference type="ARBA" id="ARBA00009636"/>
    </source>
</evidence>
<evidence type="ECO:0000256" key="6">
    <source>
        <dbReference type="ARBA" id="ARBA00022490"/>
    </source>
</evidence>
<keyword evidence="10 16" id="KW-0342">GTP-binding</keyword>
<dbReference type="Proteomes" id="UP000694388">
    <property type="component" value="Unplaced"/>
</dbReference>
<evidence type="ECO:0000256" key="10">
    <source>
        <dbReference type="ARBA" id="ARBA00023134"/>
    </source>
</evidence>